<dbReference type="SUPFAM" id="SSF50346">
    <property type="entry name" value="PRC-barrel domain"/>
    <property type="match status" value="1"/>
</dbReference>
<name>A0AA39HFB6_9BILA</name>
<gene>
    <name evidence="10" type="ORF">QR680_016975</name>
</gene>
<feature type="compositionally biased region" description="Low complexity" evidence="7">
    <location>
        <begin position="909"/>
        <end position="926"/>
    </location>
</feature>
<dbReference type="InterPro" id="IPR014797">
    <property type="entry name" value="CKK_CAMSAP"/>
</dbReference>
<sequence>MELVADPRQPQLNPQRYNATNGKLAASVRWLIGRVYENQIPDKLRDAFYYDEEDNLHLTPAVATALTNGSLYCQAAARIFQDQSLLSLELDQRLTLGQVRSMIEVQTRQCVCLSLCSLQKSHSGVLRSLSQNQLTALDTDNQPITEAVLLSADPFHLIEHLLLIDQLMAAHMSSIISIERTVQAVAVYTPVDQREEPLDCIDALLFWVNKICLLVRDDVEQQKTMLKGNSEHGEAIIPEMEDLYEDMCDGACICALVAFYYPDMLPLQEIFFNDPSTLAGCRYNLSLLQRFCHECLPWNPFHFEIDDLLYLHESLQPNVNAFLADLFNFFEPLPPPPAPTPPTPQHRRFVPVQGIPDLRAQNVAARPQHPPKVKYPQGPPRSMSMASTDSLMTTRTNDSLNKYRPQQFGPNSETTSFGVLPSSSRGNNVESFEQEHYSRTDSLPQAALRLAMDEKRREYDKKKHMESAMSNDERMKVGKDAFFQLMSKGVPHREHTDPSSARSRTFSELGSAREPLTGHNVDISQTADFQRITEMVRNLQQQVHQLSMSTHHLAQGSQPNLSHAVSQQAINQYQDPYASAQQLQQPQSYYATMPNRSGGRSMTMDQSHTYAQPNTNGNYENYPEEMYYQPPQQPQQSQPFQLNHEAQVQQSPYDSSENQDSTFRLHQPDASSSRLDPPLELNRNLTNWGMTIKAGHTSRPQRRTWENTTFVKPSNELVNEPEVVPRVPTETAQQQPVFYEPPSQSQPAPQKETTVVHQQSPPKDPISNDKTPRPEEGLPPKAPAPEPASAPPPVAVNGNGNAAANGRNNSFVVDDITPMKTQRDMEMTAEMNAKRQAFLANAMRRKEKMSEKIEEDAERNADRRALEQRKQEEAEKRKLEKEMKRQQVFENYQRRKRENELRENGAFPATRSASTVGTSAGSSTLSRGHSQPPYGRPKSQVEESKSRTLQRGAANRPQSSVEEPQKIFVPSTAEPSLKLFSKPVPKSNRSLIVNALTYSVFPGAVSNDQRNKVQASLAQSDSKHFLVLFRDHKCQYRGLYTWDQTSDVVHKIAGTGPKVCREDMMHLLFKYDSGAKSFSVIPSMKHLSATIDGFTIQDQYWQKPKIPHSGAQR</sequence>
<keyword evidence="3 6" id="KW-0493">Microtubule</keyword>
<organism evidence="10 11">
    <name type="scientific">Steinernema hermaphroditum</name>
    <dbReference type="NCBI Taxonomy" id="289476"/>
    <lineage>
        <taxon>Eukaryota</taxon>
        <taxon>Metazoa</taxon>
        <taxon>Ecdysozoa</taxon>
        <taxon>Nematoda</taxon>
        <taxon>Chromadorea</taxon>
        <taxon>Rhabditida</taxon>
        <taxon>Tylenchina</taxon>
        <taxon>Panagrolaimomorpha</taxon>
        <taxon>Strongyloidoidea</taxon>
        <taxon>Steinernematidae</taxon>
        <taxon>Steinernema</taxon>
    </lineage>
</organism>
<dbReference type="InterPro" id="IPR011033">
    <property type="entry name" value="PRC_barrel-like_sf"/>
</dbReference>
<evidence type="ECO:0000313" key="11">
    <source>
        <dbReference type="Proteomes" id="UP001175271"/>
    </source>
</evidence>
<proteinExistence type="inferred from homology"/>
<feature type="region of interest" description="Disordered" evidence="7">
    <location>
        <begin position="844"/>
        <end position="966"/>
    </location>
</feature>
<comment type="subcellular location">
    <subcellularLocation>
        <location evidence="1">Cytoplasm</location>
        <location evidence="1">Cytoskeleton</location>
    </subcellularLocation>
</comment>
<feature type="compositionally biased region" description="Basic and acidic residues" evidence="7">
    <location>
        <begin position="766"/>
        <end position="778"/>
    </location>
</feature>
<dbReference type="InterPro" id="IPR022613">
    <property type="entry name" value="CH_CAMSAP_2"/>
</dbReference>
<feature type="compositionally biased region" description="Polar residues" evidence="7">
    <location>
        <begin position="591"/>
        <end position="619"/>
    </location>
</feature>
<keyword evidence="2" id="KW-0963">Cytoplasm</keyword>
<accession>A0AA39HFB6</accession>
<dbReference type="GO" id="GO:0051011">
    <property type="term" value="F:microtubule minus-end binding"/>
    <property type="evidence" value="ECO:0007669"/>
    <property type="project" value="TreeGrafter"/>
</dbReference>
<dbReference type="SUPFAM" id="SSF47576">
    <property type="entry name" value="Calponin-homology domain, CH-domain"/>
    <property type="match status" value="1"/>
</dbReference>
<dbReference type="GO" id="GO:0005516">
    <property type="term" value="F:calmodulin binding"/>
    <property type="evidence" value="ECO:0007669"/>
    <property type="project" value="InterPro"/>
</dbReference>
<dbReference type="PANTHER" id="PTHR21595">
    <property type="entry name" value="PATRONIN"/>
    <property type="match status" value="1"/>
</dbReference>
<keyword evidence="4" id="KW-0175">Coiled coil</keyword>
<evidence type="ECO:0000256" key="2">
    <source>
        <dbReference type="ARBA" id="ARBA00022490"/>
    </source>
</evidence>
<dbReference type="Pfam" id="PF08683">
    <property type="entry name" value="CAMSAP_CKK"/>
    <property type="match status" value="1"/>
</dbReference>
<dbReference type="GO" id="GO:0036449">
    <property type="term" value="C:microtubule minus-end"/>
    <property type="evidence" value="ECO:0007669"/>
    <property type="project" value="TreeGrafter"/>
</dbReference>
<dbReference type="InterPro" id="IPR038209">
    <property type="entry name" value="CKK_dom_sf"/>
</dbReference>
<feature type="region of interest" description="Disordered" evidence="7">
    <location>
        <begin position="401"/>
        <end position="427"/>
    </location>
</feature>
<evidence type="ECO:0000256" key="6">
    <source>
        <dbReference type="PROSITE-ProRule" id="PRU00841"/>
    </source>
</evidence>
<dbReference type="GO" id="GO:0007026">
    <property type="term" value="P:negative regulation of microtubule depolymerization"/>
    <property type="evidence" value="ECO:0007669"/>
    <property type="project" value="TreeGrafter"/>
</dbReference>
<evidence type="ECO:0000256" key="3">
    <source>
        <dbReference type="ARBA" id="ARBA00022701"/>
    </source>
</evidence>
<feature type="compositionally biased region" description="Low complexity" evidence="7">
    <location>
        <begin position="795"/>
        <end position="809"/>
    </location>
</feature>
<evidence type="ECO:0000256" key="5">
    <source>
        <dbReference type="ARBA" id="ARBA00023212"/>
    </source>
</evidence>
<evidence type="ECO:0000259" key="9">
    <source>
        <dbReference type="PROSITE" id="PS51508"/>
    </source>
</evidence>
<dbReference type="PANTHER" id="PTHR21595:SF0">
    <property type="entry name" value="PATRONIN"/>
    <property type="match status" value="1"/>
</dbReference>
<protein>
    <recommendedName>
        <fullName evidence="12">CKK domain-containing protein</fullName>
    </recommendedName>
</protein>
<feature type="region of interest" description="Disordered" evidence="7">
    <location>
        <begin position="739"/>
        <end position="815"/>
    </location>
</feature>
<feature type="compositionally biased region" description="Polar residues" evidence="7">
    <location>
        <begin position="408"/>
        <end position="427"/>
    </location>
</feature>
<feature type="domain" description="Calponin-homology (CH)" evidence="8">
    <location>
        <begin position="198"/>
        <end position="331"/>
    </location>
</feature>
<dbReference type="CDD" id="cd00014">
    <property type="entry name" value="CH_SF"/>
    <property type="match status" value="1"/>
</dbReference>
<evidence type="ECO:0000256" key="7">
    <source>
        <dbReference type="SAM" id="MobiDB-lite"/>
    </source>
</evidence>
<comment type="similarity">
    <text evidence="6">Belongs to the CAMSAP1 family.</text>
</comment>
<dbReference type="EMBL" id="JAUCMV010000004">
    <property type="protein sequence ID" value="KAK0403527.1"/>
    <property type="molecule type" value="Genomic_DNA"/>
</dbReference>
<comment type="domain">
    <text evidence="6">The CKK domain binds microtubules.</text>
</comment>
<feature type="region of interest" description="Disordered" evidence="7">
    <location>
        <begin position="591"/>
        <end position="722"/>
    </location>
</feature>
<feature type="compositionally biased region" description="Basic and acidic residues" evidence="7">
    <location>
        <begin position="848"/>
        <end position="887"/>
    </location>
</feature>
<feature type="compositionally biased region" description="Pro residues" evidence="7">
    <location>
        <begin position="780"/>
        <end position="794"/>
    </location>
</feature>
<evidence type="ECO:0000256" key="4">
    <source>
        <dbReference type="ARBA" id="ARBA00023054"/>
    </source>
</evidence>
<dbReference type="Pfam" id="PF25532">
    <property type="entry name" value="CH_CAMSAP2_N"/>
    <property type="match status" value="1"/>
</dbReference>
<feature type="domain" description="CKK" evidence="9">
    <location>
        <begin position="976"/>
        <end position="1112"/>
    </location>
</feature>
<dbReference type="Gene3D" id="3.10.20.360">
    <property type="entry name" value="CKK domain"/>
    <property type="match status" value="1"/>
</dbReference>
<dbReference type="Proteomes" id="UP001175271">
    <property type="component" value="Unassembled WGS sequence"/>
</dbReference>
<dbReference type="PROSITE" id="PS51508">
    <property type="entry name" value="CKK"/>
    <property type="match status" value="1"/>
</dbReference>
<dbReference type="GO" id="GO:0031122">
    <property type="term" value="P:cytoplasmic microtubule organization"/>
    <property type="evidence" value="ECO:0007669"/>
    <property type="project" value="TreeGrafter"/>
</dbReference>
<evidence type="ECO:0000313" key="10">
    <source>
        <dbReference type="EMBL" id="KAK0403527.1"/>
    </source>
</evidence>
<dbReference type="InterPro" id="IPR001715">
    <property type="entry name" value="CH_dom"/>
</dbReference>
<evidence type="ECO:0000259" key="8">
    <source>
        <dbReference type="PROSITE" id="PS50021"/>
    </source>
</evidence>
<dbReference type="Pfam" id="PF11971">
    <property type="entry name" value="CAMSAP_CH"/>
    <property type="match status" value="1"/>
</dbReference>
<keyword evidence="11" id="KW-1185">Reference proteome</keyword>
<dbReference type="PROSITE" id="PS50021">
    <property type="entry name" value="CH"/>
    <property type="match status" value="1"/>
</dbReference>
<comment type="caution">
    <text evidence="10">The sequence shown here is derived from an EMBL/GenBank/DDBJ whole genome shotgun (WGS) entry which is preliminary data.</text>
</comment>
<dbReference type="SMART" id="SM01051">
    <property type="entry name" value="CAMSAP_CKK"/>
    <property type="match status" value="1"/>
</dbReference>
<keyword evidence="5" id="KW-0206">Cytoskeleton</keyword>
<dbReference type="InterPro" id="IPR058042">
    <property type="entry name" value="CAMSAP_N"/>
</dbReference>
<dbReference type="InterPro" id="IPR032940">
    <property type="entry name" value="CAMSAP"/>
</dbReference>
<evidence type="ECO:0008006" key="12">
    <source>
        <dbReference type="Google" id="ProtNLM"/>
    </source>
</evidence>
<dbReference type="CDD" id="cd06503">
    <property type="entry name" value="ATP-synt_Fo_b"/>
    <property type="match status" value="1"/>
</dbReference>
<evidence type="ECO:0000256" key="1">
    <source>
        <dbReference type="ARBA" id="ARBA00004245"/>
    </source>
</evidence>
<feature type="compositionally biased region" description="Polar residues" evidence="7">
    <location>
        <begin position="644"/>
        <end position="674"/>
    </location>
</feature>
<dbReference type="AlphaFoldDB" id="A0AA39HFB6"/>
<feature type="compositionally biased region" description="Polar residues" evidence="7">
    <location>
        <begin position="739"/>
        <end position="761"/>
    </location>
</feature>
<dbReference type="InterPro" id="IPR036872">
    <property type="entry name" value="CH_dom_sf"/>
</dbReference>
<reference evidence="10" key="1">
    <citation type="submission" date="2023-06" db="EMBL/GenBank/DDBJ databases">
        <title>Genomic analysis of the entomopathogenic nematode Steinernema hermaphroditum.</title>
        <authorList>
            <person name="Schwarz E.M."/>
            <person name="Heppert J.K."/>
            <person name="Baniya A."/>
            <person name="Schwartz H.T."/>
            <person name="Tan C.-H."/>
            <person name="Antoshechkin I."/>
            <person name="Sternberg P.W."/>
            <person name="Goodrich-Blair H."/>
            <person name="Dillman A.R."/>
        </authorList>
    </citation>
    <scope>NUCLEOTIDE SEQUENCE</scope>
    <source>
        <strain evidence="10">PS9179</strain>
        <tissue evidence="10">Whole animal</tissue>
    </source>
</reference>